<sequence>MAPDRVSNAIDNLISHLIPRDPDEDDDAAQQRHDICFELAKTIIESRASPAVASDVNHASDLIKRKLIQSNPGQALRFSNLYSRLLSLPVLENKWAILYLLYQLADSPDPSEPLPLSPVKPSAPNYREAINRDSIRRHGREKSRASGPTPRSDEAQFKDAFQPDGLKKFPAKDLPKASNVDSGGGVPKRDVSLKSTLLASNYAEIDPPETVILRDLPFTFQGLNSLTLPFTKPDTIKLPPSLPLPLISILHTLAEPSLLYRRLDDFCKSPARGLLRQSLRAAISGELRSYLSLIATLEGQIRRALSTIDEDAPRGGIGKAGVTLKRCVVWTREATMGLRLMTLIAEESESKKGGQLISLIHSFSSSHGDPVVAAFAERLLGSFTRPFYDFLRHWIYDGELSDPYLEFFVREQGPNKDPVKNRGSGNVWEDKYEIAREMIPTIITQDFAQKVFLIGKSLNFIRHSCGDSLWVENYSRDASKELRYGDTATLEAWIDEAHKTTMKRLIDLMANKFHLFEHLKALKNYILLGQGDFIALLMESLAPNLDRPAGAQYRHTLTAQLEHAIRGSNAQHDSAEVLRRLDARMLQLSHGDIGWDCFTLEYKIDAPVDVVVTEWGNRQYLKMFNFLWRIKRVEFALLSTWRKCMTGARGVLQSGDPTVAQTWKSTRGTLAEMMHFVGQLQYYILFEVIESSWGELQSRIQKEDCTLDDLIKAHTTYLTDITHKGLLGPKRRVHGAAADDDDRISYLSQLSDMLKLMLNYRDSVDGLYSWSVSDFTRRQEADVRSTIDSGGGGGFPASSGGGVASEFPVLQERLRQLGSSFRTRLQLLLGDLAYQPDVDMRFLGVAMNFNDVYQPARRKPKVSAAAAAAAAGGSASTANTSKA</sequence>
<feature type="domain" description="Gamma tubulin complex component protein N-terminal" evidence="8">
    <location>
        <begin position="213"/>
        <end position="512"/>
    </location>
</feature>
<evidence type="ECO:0000256" key="2">
    <source>
        <dbReference type="ARBA" id="ARBA00010337"/>
    </source>
</evidence>
<dbReference type="GO" id="GO:0061496">
    <property type="term" value="C:half bridge of mitotic spindle pole body"/>
    <property type="evidence" value="ECO:0007669"/>
    <property type="project" value="EnsemblFungi"/>
</dbReference>
<evidence type="ECO:0000256" key="1">
    <source>
        <dbReference type="ARBA" id="ARBA00004245"/>
    </source>
</evidence>
<dbReference type="GO" id="GO:0031122">
    <property type="term" value="P:cytoplasmic microtubule organization"/>
    <property type="evidence" value="ECO:0007669"/>
    <property type="project" value="EnsemblFungi"/>
</dbReference>
<evidence type="ECO:0000313" key="10">
    <source>
        <dbReference type="Proteomes" id="UP000029964"/>
    </source>
</evidence>
<evidence type="ECO:0000259" key="7">
    <source>
        <dbReference type="Pfam" id="PF04130"/>
    </source>
</evidence>
<evidence type="ECO:0000256" key="4">
    <source>
        <dbReference type="ARBA" id="ARBA00022701"/>
    </source>
</evidence>
<dbReference type="InterPro" id="IPR041470">
    <property type="entry name" value="GCP_N"/>
</dbReference>
<dbReference type="GO" id="GO:0061497">
    <property type="term" value="C:inner plaque of mitotic spindle pole body"/>
    <property type="evidence" value="ECO:0007669"/>
    <property type="project" value="EnsemblFungi"/>
</dbReference>
<dbReference type="OrthoDB" id="5860513at2759"/>
<accession>A0A086T915</accession>
<feature type="compositionally biased region" description="Basic and acidic residues" evidence="6">
    <location>
        <begin position="165"/>
        <end position="175"/>
    </location>
</feature>
<comment type="similarity">
    <text evidence="2">Belongs to the TUBGCP family.</text>
</comment>
<dbReference type="GO" id="GO:0071957">
    <property type="term" value="C:old mitotic spindle pole body"/>
    <property type="evidence" value="ECO:0007669"/>
    <property type="project" value="EnsemblFungi"/>
</dbReference>
<dbReference type="STRING" id="857340.A0A086T915"/>
<dbReference type="GO" id="GO:0000922">
    <property type="term" value="C:spindle pole"/>
    <property type="evidence" value="ECO:0007669"/>
    <property type="project" value="InterPro"/>
</dbReference>
<dbReference type="Pfam" id="PF04130">
    <property type="entry name" value="GCP_C_terminal"/>
    <property type="match status" value="1"/>
</dbReference>
<dbReference type="GO" id="GO:0005874">
    <property type="term" value="C:microtubule"/>
    <property type="evidence" value="ECO:0007669"/>
    <property type="project" value="UniProtKB-KW"/>
</dbReference>
<keyword evidence="4" id="KW-0493">Microtubule</keyword>
<dbReference type="EMBL" id="JPKY01000026">
    <property type="protein sequence ID" value="KFH45847.1"/>
    <property type="molecule type" value="Genomic_DNA"/>
</dbReference>
<dbReference type="GO" id="GO:0090307">
    <property type="term" value="P:mitotic spindle assembly"/>
    <property type="evidence" value="ECO:0007669"/>
    <property type="project" value="EnsemblFungi"/>
</dbReference>
<dbReference type="GO" id="GO:0000923">
    <property type="term" value="C:equatorial microtubule organizing center"/>
    <property type="evidence" value="ECO:0007669"/>
    <property type="project" value="EnsemblFungi"/>
</dbReference>
<dbReference type="GO" id="GO:0051011">
    <property type="term" value="F:microtubule minus-end binding"/>
    <property type="evidence" value="ECO:0007669"/>
    <property type="project" value="TreeGrafter"/>
</dbReference>
<dbReference type="HOGENOM" id="CLU_003736_0_0_1"/>
<comment type="caution">
    <text evidence="9">The sequence shown here is derived from an EMBL/GenBank/DDBJ whole genome shotgun (WGS) entry which is preliminary data.</text>
</comment>
<dbReference type="Gene3D" id="1.20.120.1900">
    <property type="entry name" value="Gamma-tubulin complex, C-terminal domain"/>
    <property type="match status" value="1"/>
</dbReference>
<feature type="region of interest" description="Disordered" evidence="6">
    <location>
        <begin position="864"/>
        <end position="883"/>
    </location>
</feature>
<dbReference type="AlphaFoldDB" id="A0A086T915"/>
<dbReference type="InterPro" id="IPR007259">
    <property type="entry name" value="GCP"/>
</dbReference>
<organism evidence="9 10">
    <name type="scientific">Hapsidospora chrysogenum (strain ATCC 11550 / CBS 779.69 / DSM 880 / IAM 14645 / JCM 23072 / IMI 49137)</name>
    <name type="common">Acremonium chrysogenum</name>
    <dbReference type="NCBI Taxonomy" id="857340"/>
    <lineage>
        <taxon>Eukaryota</taxon>
        <taxon>Fungi</taxon>
        <taxon>Dikarya</taxon>
        <taxon>Ascomycota</taxon>
        <taxon>Pezizomycotina</taxon>
        <taxon>Sordariomycetes</taxon>
        <taxon>Hypocreomycetidae</taxon>
        <taxon>Hypocreales</taxon>
        <taxon>Bionectriaceae</taxon>
        <taxon>Hapsidospora</taxon>
    </lineage>
</organism>
<dbReference type="InterPro" id="IPR040457">
    <property type="entry name" value="GCP_C"/>
</dbReference>
<keyword evidence="5" id="KW-0206">Cytoskeleton</keyword>
<dbReference type="GO" id="GO:0008275">
    <property type="term" value="C:gamma-tubulin small complex"/>
    <property type="evidence" value="ECO:0007669"/>
    <property type="project" value="EnsemblFungi"/>
</dbReference>
<keyword evidence="3" id="KW-0963">Cytoplasm</keyword>
<evidence type="ECO:0000256" key="3">
    <source>
        <dbReference type="ARBA" id="ARBA00022490"/>
    </source>
</evidence>
<name>A0A086T915_HAPC1</name>
<feature type="region of interest" description="Disordered" evidence="6">
    <location>
        <begin position="110"/>
        <end position="187"/>
    </location>
</feature>
<evidence type="ECO:0000259" key="8">
    <source>
        <dbReference type="Pfam" id="PF17681"/>
    </source>
</evidence>
<comment type="subcellular location">
    <subcellularLocation>
        <location evidence="1">Cytoplasm</location>
        <location evidence="1">Cytoskeleton</location>
    </subcellularLocation>
</comment>
<dbReference type="PANTHER" id="PTHR19302">
    <property type="entry name" value="GAMMA TUBULIN COMPLEX PROTEIN"/>
    <property type="match status" value="1"/>
</dbReference>
<gene>
    <name evidence="9" type="ORF">ACRE_032930</name>
</gene>
<dbReference type="GO" id="GO:0051321">
    <property type="term" value="P:meiotic cell cycle"/>
    <property type="evidence" value="ECO:0007669"/>
    <property type="project" value="TreeGrafter"/>
</dbReference>
<dbReference type="PANTHER" id="PTHR19302:SF14">
    <property type="entry name" value="GAMMA-TUBULIN COMPLEX COMPONENT 3"/>
    <property type="match status" value="1"/>
</dbReference>
<protein>
    <submittedName>
        <fullName evidence="9">Spindle pole body component-like protein</fullName>
    </submittedName>
</protein>
<dbReference type="GO" id="GO:0007020">
    <property type="term" value="P:microtubule nucleation"/>
    <property type="evidence" value="ECO:0007669"/>
    <property type="project" value="InterPro"/>
</dbReference>
<keyword evidence="10" id="KW-1185">Reference proteome</keyword>
<evidence type="ECO:0000313" key="9">
    <source>
        <dbReference type="EMBL" id="KFH45847.1"/>
    </source>
</evidence>
<reference evidence="10" key="1">
    <citation type="journal article" date="2014" name="Genome Announc.">
        <title>Genome sequence and annotation of Acremonium chrysogenum, producer of the beta-lactam antibiotic cephalosporin C.</title>
        <authorList>
            <person name="Terfehr D."/>
            <person name="Dahlmann T.A."/>
            <person name="Specht T."/>
            <person name="Zadra I."/>
            <person name="Kuernsteiner H."/>
            <person name="Kueck U."/>
        </authorList>
    </citation>
    <scope>NUCLEOTIDE SEQUENCE [LARGE SCALE GENOMIC DNA]</scope>
    <source>
        <strain evidence="10">ATCC 11550 / CBS 779.69 / DSM 880 / IAM 14645 / JCM 23072 / IMI 49137</strain>
    </source>
</reference>
<proteinExistence type="inferred from homology"/>
<dbReference type="InterPro" id="IPR042241">
    <property type="entry name" value="GCP_C_sf"/>
</dbReference>
<dbReference type="Proteomes" id="UP000029964">
    <property type="component" value="Unassembled WGS sequence"/>
</dbReference>
<feature type="domain" description="Gamma tubulin complex component C-terminal" evidence="7">
    <location>
        <begin position="515"/>
        <end position="853"/>
    </location>
</feature>
<evidence type="ECO:0000256" key="5">
    <source>
        <dbReference type="ARBA" id="ARBA00023212"/>
    </source>
</evidence>
<dbReference type="GO" id="GO:0043015">
    <property type="term" value="F:gamma-tubulin binding"/>
    <property type="evidence" value="ECO:0007669"/>
    <property type="project" value="InterPro"/>
</dbReference>
<evidence type="ECO:0000256" key="6">
    <source>
        <dbReference type="SAM" id="MobiDB-lite"/>
    </source>
</evidence>
<dbReference type="Pfam" id="PF17681">
    <property type="entry name" value="GCP_N_terminal"/>
    <property type="match status" value="1"/>
</dbReference>
<dbReference type="GO" id="GO:0000931">
    <property type="term" value="C:gamma-tubulin ring complex"/>
    <property type="evidence" value="ECO:0007669"/>
    <property type="project" value="EnsemblFungi"/>
</dbReference>